<keyword evidence="1" id="KW-0597">Phosphoprotein</keyword>
<comment type="caution">
    <text evidence="3">The sequence shown here is derived from an EMBL/GenBank/DDBJ whole genome shotgun (WGS) entry which is preliminary data.</text>
</comment>
<reference evidence="4" key="1">
    <citation type="journal article" date="2019" name="Int. J. Syst. Evol. Microbiol.">
        <title>The Global Catalogue of Microorganisms (GCM) 10K type strain sequencing project: providing services to taxonomists for standard genome sequencing and annotation.</title>
        <authorList>
            <consortium name="The Broad Institute Genomics Platform"/>
            <consortium name="The Broad Institute Genome Sequencing Center for Infectious Disease"/>
            <person name="Wu L."/>
            <person name="Ma J."/>
        </authorList>
    </citation>
    <scope>NUCLEOTIDE SEQUENCE [LARGE SCALE GENOMIC DNA]</scope>
    <source>
        <strain evidence="4">CGMCC 1.15795</strain>
    </source>
</reference>
<evidence type="ECO:0000256" key="1">
    <source>
        <dbReference type="PROSITE-ProRule" id="PRU00169"/>
    </source>
</evidence>
<evidence type="ECO:0000313" key="3">
    <source>
        <dbReference type="EMBL" id="MFD1875116.1"/>
    </source>
</evidence>
<gene>
    <name evidence="3" type="ORF">ACFSDX_21960</name>
</gene>
<evidence type="ECO:0000259" key="2">
    <source>
        <dbReference type="PROSITE" id="PS50110"/>
    </source>
</evidence>
<dbReference type="InterPro" id="IPR052893">
    <property type="entry name" value="TCS_response_regulator"/>
</dbReference>
<accession>A0ABW4QZR4</accession>
<dbReference type="InterPro" id="IPR001789">
    <property type="entry name" value="Sig_transdc_resp-reg_receiver"/>
</dbReference>
<name>A0ABW4QZR4_9BACT</name>
<feature type="modified residue" description="4-aspartylphosphate" evidence="1">
    <location>
        <position position="64"/>
    </location>
</feature>
<dbReference type="Pfam" id="PF00072">
    <property type="entry name" value="Response_reg"/>
    <property type="match status" value="1"/>
</dbReference>
<keyword evidence="4" id="KW-1185">Reference proteome</keyword>
<organism evidence="3 4">
    <name type="scientific">Hymenobacter bucti</name>
    <dbReference type="NCBI Taxonomy" id="1844114"/>
    <lineage>
        <taxon>Bacteria</taxon>
        <taxon>Pseudomonadati</taxon>
        <taxon>Bacteroidota</taxon>
        <taxon>Cytophagia</taxon>
        <taxon>Cytophagales</taxon>
        <taxon>Hymenobacteraceae</taxon>
        <taxon>Hymenobacter</taxon>
    </lineage>
</organism>
<dbReference type="RefSeq" id="WP_382317505.1">
    <property type="nucleotide sequence ID" value="NZ_JBHUFD010000018.1"/>
</dbReference>
<dbReference type="InterPro" id="IPR011006">
    <property type="entry name" value="CheY-like_superfamily"/>
</dbReference>
<feature type="domain" description="Response regulatory" evidence="2">
    <location>
        <begin position="6"/>
        <end position="131"/>
    </location>
</feature>
<dbReference type="SMART" id="SM00448">
    <property type="entry name" value="REC"/>
    <property type="match status" value="1"/>
</dbReference>
<dbReference type="PANTHER" id="PTHR44520:SF2">
    <property type="entry name" value="RESPONSE REGULATOR RCP1"/>
    <property type="match status" value="1"/>
</dbReference>
<sequence>MQKLSSVLLVDDDESTNYLNTHLLKQLGVTDHVLVAHNGQEALALLAHHCAAAGAACPALVLLDLHMPVMGGIDFLAAYQPQPPAQAIYVVILTSSAHPHDLARLRGLRHIAVLQKPLTRAKIDALLQEHFQRQLAA</sequence>
<proteinExistence type="predicted"/>
<dbReference type="Proteomes" id="UP001597197">
    <property type="component" value="Unassembled WGS sequence"/>
</dbReference>
<dbReference type="PROSITE" id="PS50110">
    <property type="entry name" value="RESPONSE_REGULATORY"/>
    <property type="match status" value="1"/>
</dbReference>
<dbReference type="SUPFAM" id="SSF52172">
    <property type="entry name" value="CheY-like"/>
    <property type="match status" value="1"/>
</dbReference>
<evidence type="ECO:0000313" key="4">
    <source>
        <dbReference type="Proteomes" id="UP001597197"/>
    </source>
</evidence>
<dbReference type="Gene3D" id="3.40.50.2300">
    <property type="match status" value="1"/>
</dbReference>
<dbReference type="EMBL" id="JBHUFD010000018">
    <property type="protein sequence ID" value="MFD1875116.1"/>
    <property type="molecule type" value="Genomic_DNA"/>
</dbReference>
<dbReference type="PANTHER" id="PTHR44520">
    <property type="entry name" value="RESPONSE REGULATOR RCP1-RELATED"/>
    <property type="match status" value="1"/>
</dbReference>
<protein>
    <submittedName>
        <fullName evidence="3">Response regulator</fullName>
    </submittedName>
</protein>